<comment type="caution">
    <text evidence="1">The sequence shown here is derived from an EMBL/GenBank/DDBJ whole genome shotgun (WGS) entry which is preliminary data.</text>
</comment>
<dbReference type="EMBL" id="MFAM01000022">
    <property type="protein sequence ID" value="OGD79397.1"/>
    <property type="molecule type" value="Genomic_DNA"/>
</dbReference>
<dbReference type="GO" id="GO:0003677">
    <property type="term" value="F:DNA binding"/>
    <property type="evidence" value="ECO:0007669"/>
    <property type="project" value="InterPro"/>
</dbReference>
<dbReference type="Gene3D" id="3.30.1310.10">
    <property type="entry name" value="Nucleoid-associated protein YbaB-like domain"/>
    <property type="match status" value="1"/>
</dbReference>
<organism evidence="1 2">
    <name type="scientific">Candidatus Collierbacteria bacterium RIFOXYB1_FULL_49_13</name>
    <dbReference type="NCBI Taxonomy" id="1817728"/>
    <lineage>
        <taxon>Bacteria</taxon>
        <taxon>Candidatus Collieribacteriota</taxon>
    </lineage>
</organism>
<proteinExistence type="predicted"/>
<dbReference type="InterPro" id="IPR036894">
    <property type="entry name" value="YbaB-like_sf"/>
</dbReference>
<gene>
    <name evidence="1" type="ORF">A2368_01790</name>
</gene>
<evidence type="ECO:0000313" key="2">
    <source>
        <dbReference type="Proteomes" id="UP000176682"/>
    </source>
</evidence>
<dbReference type="Proteomes" id="UP000176682">
    <property type="component" value="Unassembled WGS sequence"/>
</dbReference>
<reference evidence="1 2" key="1">
    <citation type="journal article" date="2016" name="Nat. Commun.">
        <title>Thousands of microbial genomes shed light on interconnected biogeochemical processes in an aquifer system.</title>
        <authorList>
            <person name="Anantharaman K."/>
            <person name="Brown C.T."/>
            <person name="Hug L.A."/>
            <person name="Sharon I."/>
            <person name="Castelle C.J."/>
            <person name="Probst A.J."/>
            <person name="Thomas B.C."/>
            <person name="Singh A."/>
            <person name="Wilkins M.J."/>
            <person name="Karaoz U."/>
            <person name="Brodie E.L."/>
            <person name="Williams K.H."/>
            <person name="Hubbard S.S."/>
            <person name="Banfield J.F."/>
        </authorList>
    </citation>
    <scope>NUCLEOTIDE SEQUENCE [LARGE SCALE GENOMIC DNA]</scope>
</reference>
<evidence type="ECO:0008006" key="3">
    <source>
        <dbReference type="Google" id="ProtNLM"/>
    </source>
</evidence>
<name>A0A1F5FIH0_9BACT</name>
<dbReference type="InterPro" id="IPR004401">
    <property type="entry name" value="YbaB/EbfC"/>
</dbReference>
<evidence type="ECO:0000313" key="1">
    <source>
        <dbReference type="EMBL" id="OGD79397.1"/>
    </source>
</evidence>
<protein>
    <recommendedName>
        <fullName evidence="3">YbaB/EbfC family DNA-binding protein</fullName>
    </recommendedName>
</protein>
<accession>A0A1F5FIH0</accession>
<dbReference type="SUPFAM" id="SSF82607">
    <property type="entry name" value="YbaB-like"/>
    <property type="match status" value="1"/>
</dbReference>
<sequence length="92" mass="10074">MFDKFSNVGSKGAAGVKLAMLQQKIKSKKIVHKVGDIEVVVTGEGKIKRIEISREENRELAKAINAAITEAQKWAAAEMQGMMGDLQKFLGK</sequence>
<dbReference type="Pfam" id="PF02575">
    <property type="entry name" value="YbaB_DNA_bd"/>
    <property type="match status" value="1"/>
</dbReference>
<dbReference type="AlphaFoldDB" id="A0A1F5FIH0"/>